<gene>
    <name evidence="1" type="ORF">A3A32_00630</name>
</gene>
<name>A0A1G2RQA1_9BACT</name>
<dbReference type="Proteomes" id="UP000177081">
    <property type="component" value="Unassembled WGS sequence"/>
</dbReference>
<organism evidence="1 2">
    <name type="scientific">Candidatus Wildermuthbacteria bacterium RIFCSPLOWO2_01_FULL_48_35</name>
    <dbReference type="NCBI Taxonomy" id="1802463"/>
    <lineage>
        <taxon>Bacteria</taxon>
        <taxon>Candidatus Wildermuthiibacteriota</taxon>
    </lineage>
</organism>
<evidence type="ECO:0000313" key="2">
    <source>
        <dbReference type="Proteomes" id="UP000177081"/>
    </source>
</evidence>
<dbReference type="AlphaFoldDB" id="A0A1G2RQA1"/>
<accession>A0A1G2RQA1</accession>
<proteinExistence type="predicted"/>
<reference evidence="1 2" key="1">
    <citation type="journal article" date="2016" name="Nat. Commun.">
        <title>Thousands of microbial genomes shed light on interconnected biogeochemical processes in an aquifer system.</title>
        <authorList>
            <person name="Anantharaman K."/>
            <person name="Brown C.T."/>
            <person name="Hug L.A."/>
            <person name="Sharon I."/>
            <person name="Castelle C.J."/>
            <person name="Probst A.J."/>
            <person name="Thomas B.C."/>
            <person name="Singh A."/>
            <person name="Wilkins M.J."/>
            <person name="Karaoz U."/>
            <person name="Brodie E.L."/>
            <person name="Williams K.H."/>
            <person name="Hubbard S.S."/>
            <person name="Banfield J.F."/>
        </authorList>
    </citation>
    <scope>NUCLEOTIDE SEQUENCE [LARGE SCALE GENOMIC DNA]</scope>
</reference>
<evidence type="ECO:0000313" key="1">
    <source>
        <dbReference type="EMBL" id="OHA74549.1"/>
    </source>
</evidence>
<sequence>MSQGDKTQIRAFLKNVGSNFMLNSRLRQGFGGQAKRLEISPKNGWRARVADEPMTSFSNWRATRVWYHSF</sequence>
<protein>
    <submittedName>
        <fullName evidence="1">Uncharacterized protein</fullName>
    </submittedName>
</protein>
<comment type="caution">
    <text evidence="1">The sequence shown here is derived from an EMBL/GenBank/DDBJ whole genome shotgun (WGS) entry which is preliminary data.</text>
</comment>
<dbReference type="EMBL" id="MHUI01000026">
    <property type="protein sequence ID" value="OHA74549.1"/>
    <property type="molecule type" value="Genomic_DNA"/>
</dbReference>